<accession>A0A072UKB5</accession>
<dbReference type="Proteomes" id="UP000002051">
    <property type="component" value="Chromosome 4"/>
</dbReference>
<evidence type="ECO:0000313" key="2">
    <source>
        <dbReference type="EnsemblPlants" id="KEH30194"/>
    </source>
</evidence>
<reference evidence="2" key="3">
    <citation type="submission" date="2015-04" db="UniProtKB">
        <authorList>
            <consortium name="EnsemblPlants"/>
        </authorList>
    </citation>
    <scope>IDENTIFICATION</scope>
    <source>
        <strain evidence="2">cv. Jemalong A17</strain>
    </source>
</reference>
<dbReference type="EnsemblPlants" id="KEH30194">
    <property type="protein sequence ID" value="KEH30194"/>
    <property type="gene ID" value="MTR_4g064907"/>
</dbReference>
<protein>
    <submittedName>
        <fullName evidence="1 2">Uncharacterized protein</fullName>
    </submittedName>
</protein>
<proteinExistence type="predicted"/>
<gene>
    <name evidence="1" type="ordered locus">MTR_4g064907</name>
</gene>
<sequence>MFYSHVVTGLIGEEHLTQLKNINNQTPSAHHRVIDDSVVVLTIDDSAVVIVMGFGGQMLLKRYNQAAMNVYSSCHRYIVYNGNNNSSLFFSINKATVSAALPVEGKKREDYN</sequence>
<evidence type="ECO:0000313" key="1">
    <source>
        <dbReference type="EMBL" id="KEH30194.1"/>
    </source>
</evidence>
<name>A0A072UKB5_MEDTR</name>
<reference evidence="1 3" key="1">
    <citation type="journal article" date="2011" name="Nature">
        <title>The Medicago genome provides insight into the evolution of rhizobial symbioses.</title>
        <authorList>
            <person name="Young N.D."/>
            <person name="Debelle F."/>
            <person name="Oldroyd G.E."/>
            <person name="Geurts R."/>
            <person name="Cannon S.B."/>
            <person name="Udvardi M.K."/>
            <person name="Benedito V.A."/>
            <person name="Mayer K.F."/>
            <person name="Gouzy J."/>
            <person name="Schoof H."/>
            <person name="Van de Peer Y."/>
            <person name="Proost S."/>
            <person name="Cook D.R."/>
            <person name="Meyers B.C."/>
            <person name="Spannagl M."/>
            <person name="Cheung F."/>
            <person name="De Mita S."/>
            <person name="Krishnakumar V."/>
            <person name="Gundlach H."/>
            <person name="Zhou S."/>
            <person name="Mudge J."/>
            <person name="Bharti A.K."/>
            <person name="Murray J.D."/>
            <person name="Naoumkina M.A."/>
            <person name="Rosen B."/>
            <person name="Silverstein K.A."/>
            <person name="Tang H."/>
            <person name="Rombauts S."/>
            <person name="Zhao P.X."/>
            <person name="Zhou P."/>
            <person name="Barbe V."/>
            <person name="Bardou P."/>
            <person name="Bechner M."/>
            <person name="Bellec A."/>
            <person name="Berger A."/>
            <person name="Berges H."/>
            <person name="Bidwell S."/>
            <person name="Bisseling T."/>
            <person name="Choisne N."/>
            <person name="Couloux A."/>
            <person name="Denny R."/>
            <person name="Deshpande S."/>
            <person name="Dai X."/>
            <person name="Doyle J.J."/>
            <person name="Dudez A.M."/>
            <person name="Farmer A.D."/>
            <person name="Fouteau S."/>
            <person name="Franken C."/>
            <person name="Gibelin C."/>
            <person name="Gish J."/>
            <person name="Goldstein S."/>
            <person name="Gonzalez A.J."/>
            <person name="Green P.J."/>
            <person name="Hallab A."/>
            <person name="Hartog M."/>
            <person name="Hua A."/>
            <person name="Humphray S.J."/>
            <person name="Jeong D.H."/>
            <person name="Jing Y."/>
            <person name="Jocker A."/>
            <person name="Kenton S.M."/>
            <person name="Kim D.J."/>
            <person name="Klee K."/>
            <person name="Lai H."/>
            <person name="Lang C."/>
            <person name="Lin S."/>
            <person name="Macmil S.L."/>
            <person name="Magdelenat G."/>
            <person name="Matthews L."/>
            <person name="McCorrison J."/>
            <person name="Monaghan E.L."/>
            <person name="Mun J.H."/>
            <person name="Najar F.Z."/>
            <person name="Nicholson C."/>
            <person name="Noirot C."/>
            <person name="O'Bleness M."/>
            <person name="Paule C.R."/>
            <person name="Poulain J."/>
            <person name="Prion F."/>
            <person name="Qin B."/>
            <person name="Qu C."/>
            <person name="Retzel E.F."/>
            <person name="Riddle C."/>
            <person name="Sallet E."/>
            <person name="Samain S."/>
            <person name="Samson N."/>
            <person name="Sanders I."/>
            <person name="Saurat O."/>
            <person name="Scarpelli C."/>
            <person name="Schiex T."/>
            <person name="Segurens B."/>
            <person name="Severin A.J."/>
            <person name="Sherrier D.J."/>
            <person name="Shi R."/>
            <person name="Sims S."/>
            <person name="Singer S.R."/>
            <person name="Sinharoy S."/>
            <person name="Sterck L."/>
            <person name="Viollet A."/>
            <person name="Wang B.B."/>
            <person name="Wang K."/>
            <person name="Wang M."/>
            <person name="Wang X."/>
            <person name="Warfsmann J."/>
            <person name="Weissenbach J."/>
            <person name="White D.D."/>
            <person name="White J.D."/>
            <person name="Wiley G.B."/>
            <person name="Wincker P."/>
            <person name="Xing Y."/>
            <person name="Yang L."/>
            <person name="Yao Z."/>
            <person name="Ying F."/>
            <person name="Zhai J."/>
            <person name="Zhou L."/>
            <person name="Zuber A."/>
            <person name="Denarie J."/>
            <person name="Dixon R.A."/>
            <person name="May G.D."/>
            <person name="Schwartz D.C."/>
            <person name="Rogers J."/>
            <person name="Quetier F."/>
            <person name="Town C.D."/>
            <person name="Roe B.A."/>
        </authorList>
    </citation>
    <scope>NUCLEOTIDE SEQUENCE [LARGE SCALE GENOMIC DNA]</scope>
    <source>
        <strain evidence="1">A17</strain>
        <strain evidence="2 3">cv. Jemalong A17</strain>
    </source>
</reference>
<reference evidence="1 3" key="2">
    <citation type="journal article" date="2014" name="BMC Genomics">
        <title>An improved genome release (version Mt4.0) for the model legume Medicago truncatula.</title>
        <authorList>
            <person name="Tang H."/>
            <person name="Krishnakumar V."/>
            <person name="Bidwell S."/>
            <person name="Rosen B."/>
            <person name="Chan A."/>
            <person name="Zhou S."/>
            <person name="Gentzbittel L."/>
            <person name="Childs K.L."/>
            <person name="Yandell M."/>
            <person name="Gundlach H."/>
            <person name="Mayer K.F."/>
            <person name="Schwartz D.C."/>
            <person name="Town C.D."/>
        </authorList>
    </citation>
    <scope>GENOME REANNOTATION</scope>
    <source>
        <strain evidence="1">A17</strain>
        <strain evidence="2 3">cv. Jemalong A17</strain>
    </source>
</reference>
<keyword evidence="3" id="KW-1185">Reference proteome</keyword>
<evidence type="ECO:0000313" key="3">
    <source>
        <dbReference type="Proteomes" id="UP000002051"/>
    </source>
</evidence>
<organism evidence="1 3">
    <name type="scientific">Medicago truncatula</name>
    <name type="common">Barrel medic</name>
    <name type="synonym">Medicago tribuloides</name>
    <dbReference type="NCBI Taxonomy" id="3880"/>
    <lineage>
        <taxon>Eukaryota</taxon>
        <taxon>Viridiplantae</taxon>
        <taxon>Streptophyta</taxon>
        <taxon>Embryophyta</taxon>
        <taxon>Tracheophyta</taxon>
        <taxon>Spermatophyta</taxon>
        <taxon>Magnoliopsida</taxon>
        <taxon>eudicotyledons</taxon>
        <taxon>Gunneridae</taxon>
        <taxon>Pentapetalae</taxon>
        <taxon>rosids</taxon>
        <taxon>fabids</taxon>
        <taxon>Fabales</taxon>
        <taxon>Fabaceae</taxon>
        <taxon>Papilionoideae</taxon>
        <taxon>50 kb inversion clade</taxon>
        <taxon>NPAAA clade</taxon>
        <taxon>Hologalegina</taxon>
        <taxon>IRL clade</taxon>
        <taxon>Trifolieae</taxon>
        <taxon>Medicago</taxon>
    </lineage>
</organism>
<dbReference type="EMBL" id="CM001220">
    <property type="protein sequence ID" value="KEH30194.1"/>
    <property type="molecule type" value="Genomic_DNA"/>
</dbReference>
<dbReference type="AlphaFoldDB" id="A0A072UKB5"/>
<dbReference type="HOGENOM" id="CLU_2149581_0_0_1"/>